<organism evidence="1 2">
    <name type="scientific">Nitzschia inconspicua</name>
    <dbReference type="NCBI Taxonomy" id="303405"/>
    <lineage>
        <taxon>Eukaryota</taxon>
        <taxon>Sar</taxon>
        <taxon>Stramenopiles</taxon>
        <taxon>Ochrophyta</taxon>
        <taxon>Bacillariophyta</taxon>
        <taxon>Bacillariophyceae</taxon>
        <taxon>Bacillariophycidae</taxon>
        <taxon>Bacillariales</taxon>
        <taxon>Bacillariaceae</taxon>
        <taxon>Nitzschia</taxon>
    </lineage>
</organism>
<dbReference type="OrthoDB" id="427071at2759"/>
<reference evidence="1" key="2">
    <citation type="submission" date="2021-04" db="EMBL/GenBank/DDBJ databases">
        <authorList>
            <person name="Podell S."/>
        </authorList>
    </citation>
    <scope>NUCLEOTIDE SEQUENCE</scope>
    <source>
        <strain evidence="1">Hildebrandi</strain>
    </source>
</reference>
<keyword evidence="2" id="KW-1185">Reference proteome</keyword>
<dbReference type="AlphaFoldDB" id="A0A9K3K9C2"/>
<dbReference type="EMBL" id="JAGRRH010000037">
    <property type="protein sequence ID" value="KAG7339322.1"/>
    <property type="molecule type" value="Genomic_DNA"/>
</dbReference>
<accession>A0A9K3K9C2</accession>
<reference evidence="1" key="1">
    <citation type="journal article" date="2021" name="Sci. Rep.">
        <title>Diploid genomic architecture of Nitzschia inconspicua, an elite biomass production diatom.</title>
        <authorList>
            <person name="Oliver A."/>
            <person name="Podell S."/>
            <person name="Pinowska A."/>
            <person name="Traller J.C."/>
            <person name="Smith S.R."/>
            <person name="McClure R."/>
            <person name="Beliaev A."/>
            <person name="Bohutskyi P."/>
            <person name="Hill E.A."/>
            <person name="Rabines A."/>
            <person name="Zheng H."/>
            <person name="Allen L.Z."/>
            <person name="Kuo A."/>
            <person name="Grigoriev I.V."/>
            <person name="Allen A.E."/>
            <person name="Hazlebeck D."/>
            <person name="Allen E.E."/>
        </authorList>
    </citation>
    <scope>NUCLEOTIDE SEQUENCE</scope>
    <source>
        <strain evidence="1">Hildebrandi</strain>
    </source>
</reference>
<comment type="caution">
    <text evidence="1">The sequence shown here is derived from an EMBL/GenBank/DDBJ whole genome shotgun (WGS) entry which is preliminary data.</text>
</comment>
<dbReference type="Proteomes" id="UP000693970">
    <property type="component" value="Unassembled WGS sequence"/>
</dbReference>
<protein>
    <submittedName>
        <fullName evidence="1">Uncharacterized protein</fullName>
    </submittedName>
</protein>
<name>A0A9K3K9C2_9STRA</name>
<evidence type="ECO:0000313" key="2">
    <source>
        <dbReference type="Proteomes" id="UP000693970"/>
    </source>
</evidence>
<proteinExistence type="predicted"/>
<evidence type="ECO:0000313" key="1">
    <source>
        <dbReference type="EMBL" id="KAG7339322.1"/>
    </source>
</evidence>
<gene>
    <name evidence="1" type="ORF">IV203_024522</name>
</gene>
<sequence length="84" mass="9141">MYHTDGTGMFSIDIKEYGMTVKRHGQAPSLQYQLQESVMLHALLDEVEGIAFAEDIDVGKAIVAIEGGQCPTASTRNSPARKES</sequence>